<evidence type="ECO:0000259" key="8">
    <source>
        <dbReference type="PROSITE" id="PS50110"/>
    </source>
</evidence>
<keyword evidence="1 6" id="KW-0597">Phosphoprotein</keyword>
<keyword evidence="3" id="KW-0805">Transcription regulation</keyword>
<dbReference type="PROSITE" id="PS50110">
    <property type="entry name" value="RESPONSE_REGULATORY"/>
    <property type="match status" value="1"/>
</dbReference>
<dbReference type="Gene3D" id="3.40.50.2300">
    <property type="match status" value="1"/>
</dbReference>
<keyword evidence="11" id="KW-1185">Reference proteome</keyword>
<feature type="domain" description="Response regulatory" evidence="8">
    <location>
        <begin position="2"/>
        <end position="116"/>
    </location>
</feature>
<dbReference type="InterPro" id="IPR001789">
    <property type="entry name" value="Sig_transdc_resp-reg_receiver"/>
</dbReference>
<comment type="caution">
    <text evidence="10">The sequence shown here is derived from an EMBL/GenBank/DDBJ whole genome shotgun (WGS) entry which is preliminary data.</text>
</comment>
<dbReference type="SUPFAM" id="SSF52172">
    <property type="entry name" value="CheY-like"/>
    <property type="match status" value="1"/>
</dbReference>
<accession>A0A4R1BC25</accession>
<evidence type="ECO:0000259" key="9">
    <source>
        <dbReference type="PROSITE" id="PS51755"/>
    </source>
</evidence>
<dbReference type="GO" id="GO:0032993">
    <property type="term" value="C:protein-DNA complex"/>
    <property type="evidence" value="ECO:0007669"/>
    <property type="project" value="TreeGrafter"/>
</dbReference>
<organism evidence="10 11">
    <name type="scientific">Flaviaesturariibacter flavus</name>
    <dbReference type="NCBI Taxonomy" id="2502780"/>
    <lineage>
        <taxon>Bacteria</taxon>
        <taxon>Pseudomonadati</taxon>
        <taxon>Bacteroidota</taxon>
        <taxon>Chitinophagia</taxon>
        <taxon>Chitinophagales</taxon>
        <taxon>Chitinophagaceae</taxon>
        <taxon>Flaviaestuariibacter</taxon>
    </lineage>
</organism>
<reference evidence="10 11" key="1">
    <citation type="submission" date="2019-03" db="EMBL/GenBank/DDBJ databases">
        <authorList>
            <person name="Kim M.K.M."/>
        </authorList>
    </citation>
    <scope>NUCLEOTIDE SEQUENCE [LARGE SCALE GENOMIC DNA]</scope>
    <source>
        <strain evidence="10 11">17J68-12</strain>
    </source>
</reference>
<dbReference type="PROSITE" id="PS51755">
    <property type="entry name" value="OMPR_PHOB"/>
    <property type="match status" value="1"/>
</dbReference>
<proteinExistence type="predicted"/>
<dbReference type="SMART" id="SM00448">
    <property type="entry name" value="REC"/>
    <property type="match status" value="1"/>
</dbReference>
<keyword evidence="4 7" id="KW-0238">DNA-binding</keyword>
<dbReference type="Gene3D" id="1.10.10.10">
    <property type="entry name" value="Winged helix-like DNA-binding domain superfamily/Winged helix DNA-binding domain"/>
    <property type="match status" value="1"/>
</dbReference>
<evidence type="ECO:0000256" key="4">
    <source>
        <dbReference type="ARBA" id="ARBA00023125"/>
    </source>
</evidence>
<evidence type="ECO:0000256" key="1">
    <source>
        <dbReference type="ARBA" id="ARBA00022553"/>
    </source>
</evidence>
<evidence type="ECO:0000313" key="10">
    <source>
        <dbReference type="EMBL" id="TCJ14544.1"/>
    </source>
</evidence>
<dbReference type="PANTHER" id="PTHR48111:SF22">
    <property type="entry name" value="REGULATOR OF RPOS"/>
    <property type="match status" value="1"/>
</dbReference>
<evidence type="ECO:0000256" key="5">
    <source>
        <dbReference type="ARBA" id="ARBA00023163"/>
    </source>
</evidence>
<dbReference type="GO" id="GO:0000156">
    <property type="term" value="F:phosphorelay response regulator activity"/>
    <property type="evidence" value="ECO:0007669"/>
    <property type="project" value="TreeGrafter"/>
</dbReference>
<dbReference type="SMART" id="SM00862">
    <property type="entry name" value="Trans_reg_C"/>
    <property type="match status" value="1"/>
</dbReference>
<feature type="domain" description="OmpR/PhoB-type" evidence="9">
    <location>
        <begin position="124"/>
        <end position="224"/>
    </location>
</feature>
<evidence type="ECO:0000256" key="3">
    <source>
        <dbReference type="ARBA" id="ARBA00023015"/>
    </source>
</evidence>
<dbReference type="CDD" id="cd00383">
    <property type="entry name" value="trans_reg_C"/>
    <property type="match status" value="1"/>
</dbReference>
<dbReference type="Gene3D" id="6.10.250.690">
    <property type="match status" value="1"/>
</dbReference>
<feature type="modified residue" description="4-aspartylphosphate" evidence="6">
    <location>
        <position position="51"/>
    </location>
</feature>
<dbReference type="OrthoDB" id="9790442at2"/>
<dbReference type="RefSeq" id="WP_131449534.1">
    <property type="nucleotide sequence ID" value="NZ_SJZI01000042.1"/>
</dbReference>
<dbReference type="Proteomes" id="UP000295334">
    <property type="component" value="Unassembled WGS sequence"/>
</dbReference>
<evidence type="ECO:0000256" key="7">
    <source>
        <dbReference type="PROSITE-ProRule" id="PRU01091"/>
    </source>
</evidence>
<dbReference type="InterPro" id="IPR011006">
    <property type="entry name" value="CheY-like_superfamily"/>
</dbReference>
<dbReference type="Pfam" id="PF00486">
    <property type="entry name" value="Trans_reg_C"/>
    <property type="match status" value="1"/>
</dbReference>
<evidence type="ECO:0000256" key="2">
    <source>
        <dbReference type="ARBA" id="ARBA00023012"/>
    </source>
</evidence>
<sequence length="225" mass="25379">MNVLIVEDEQELSRSICDYLTQERFACVQAYDYPAALQRLEERTFDCVLLDVSLPGGSGLAVLQHLKAEKRSDGVLVISAKGLLQDRLQGLKLGADDYLVKPFHLAEMAARVEAIIRRKAHDGQKQLEFGMLQIDLDAHLVMVGEKKVDLTRKEYELLLYLISNKNRVINKNALAIHLWGDQADLVGSYDYIYTHIKNLRRKLEAAGAPDYVKSVYGIGYKCSLP</sequence>
<dbReference type="GO" id="GO:0005829">
    <property type="term" value="C:cytosol"/>
    <property type="evidence" value="ECO:0007669"/>
    <property type="project" value="TreeGrafter"/>
</dbReference>
<evidence type="ECO:0000313" key="11">
    <source>
        <dbReference type="Proteomes" id="UP000295334"/>
    </source>
</evidence>
<dbReference type="GO" id="GO:0006355">
    <property type="term" value="P:regulation of DNA-templated transcription"/>
    <property type="evidence" value="ECO:0007669"/>
    <property type="project" value="InterPro"/>
</dbReference>
<dbReference type="InterPro" id="IPR039420">
    <property type="entry name" value="WalR-like"/>
</dbReference>
<dbReference type="Pfam" id="PF00072">
    <property type="entry name" value="Response_reg"/>
    <property type="match status" value="1"/>
</dbReference>
<dbReference type="InterPro" id="IPR001867">
    <property type="entry name" value="OmpR/PhoB-type_DNA-bd"/>
</dbReference>
<dbReference type="AlphaFoldDB" id="A0A4R1BC25"/>
<gene>
    <name evidence="10" type="ORF">EPD60_11205</name>
</gene>
<keyword evidence="2" id="KW-0902">Two-component regulatory system</keyword>
<keyword evidence="5" id="KW-0804">Transcription</keyword>
<name>A0A4R1BC25_9BACT</name>
<dbReference type="PANTHER" id="PTHR48111">
    <property type="entry name" value="REGULATOR OF RPOS"/>
    <property type="match status" value="1"/>
</dbReference>
<evidence type="ECO:0000256" key="6">
    <source>
        <dbReference type="PROSITE-ProRule" id="PRU00169"/>
    </source>
</evidence>
<protein>
    <submittedName>
        <fullName evidence="10">Response regulator transcription factor</fullName>
    </submittedName>
</protein>
<dbReference type="EMBL" id="SJZI01000042">
    <property type="protein sequence ID" value="TCJ14544.1"/>
    <property type="molecule type" value="Genomic_DNA"/>
</dbReference>
<dbReference type="GO" id="GO:0000976">
    <property type="term" value="F:transcription cis-regulatory region binding"/>
    <property type="evidence" value="ECO:0007669"/>
    <property type="project" value="TreeGrafter"/>
</dbReference>
<dbReference type="InterPro" id="IPR036388">
    <property type="entry name" value="WH-like_DNA-bd_sf"/>
</dbReference>
<feature type="DNA-binding region" description="OmpR/PhoB-type" evidence="7">
    <location>
        <begin position="124"/>
        <end position="224"/>
    </location>
</feature>